<protein>
    <submittedName>
        <fullName evidence="2">Uncharacterized protein</fullName>
    </submittedName>
</protein>
<accession>A0ABC8RWC1</accession>
<comment type="caution">
    <text evidence="2">The sequence shown here is derived from an EMBL/GenBank/DDBJ whole genome shotgun (WGS) entry which is preliminary data.</text>
</comment>
<name>A0ABC8RWC1_9AQUA</name>
<feature type="region of interest" description="Disordered" evidence="1">
    <location>
        <begin position="84"/>
        <end position="115"/>
    </location>
</feature>
<dbReference type="EMBL" id="CAUOFW020001558">
    <property type="protein sequence ID" value="CAK9146307.1"/>
    <property type="molecule type" value="Genomic_DNA"/>
</dbReference>
<evidence type="ECO:0000256" key="1">
    <source>
        <dbReference type="SAM" id="MobiDB-lite"/>
    </source>
</evidence>
<reference evidence="2 3" key="1">
    <citation type="submission" date="2024-02" db="EMBL/GenBank/DDBJ databases">
        <authorList>
            <person name="Vignale AGUSTIN F."/>
            <person name="Sosa J E."/>
            <person name="Modenutti C."/>
        </authorList>
    </citation>
    <scope>NUCLEOTIDE SEQUENCE [LARGE SCALE GENOMIC DNA]</scope>
</reference>
<evidence type="ECO:0000313" key="3">
    <source>
        <dbReference type="Proteomes" id="UP001642360"/>
    </source>
</evidence>
<sequence>MRGQENGYTPLVKSQMTQVLSSPSDTPLGSYEDQGLGVADRTLWRIVREQHASQVKFLACESFLVMGVMCTLAMSMTLRHPRVTHLSGEAPPRLEIPSASSDDSPRGRPHCKTTKFDFKGRDNGLRQACLLIKIK</sequence>
<keyword evidence="3" id="KW-1185">Reference proteome</keyword>
<proteinExistence type="predicted"/>
<feature type="region of interest" description="Disordered" evidence="1">
    <location>
        <begin position="1"/>
        <end position="28"/>
    </location>
</feature>
<evidence type="ECO:0000313" key="2">
    <source>
        <dbReference type="EMBL" id="CAK9146307.1"/>
    </source>
</evidence>
<dbReference type="Proteomes" id="UP001642360">
    <property type="component" value="Unassembled WGS sequence"/>
</dbReference>
<dbReference type="AlphaFoldDB" id="A0ABC8RWC1"/>
<feature type="compositionally biased region" description="Polar residues" evidence="1">
    <location>
        <begin position="12"/>
        <end position="27"/>
    </location>
</feature>
<gene>
    <name evidence="2" type="ORF">ILEXP_LOCUS14140</name>
</gene>
<organism evidence="2 3">
    <name type="scientific">Ilex paraguariensis</name>
    <name type="common">yerba mate</name>
    <dbReference type="NCBI Taxonomy" id="185542"/>
    <lineage>
        <taxon>Eukaryota</taxon>
        <taxon>Viridiplantae</taxon>
        <taxon>Streptophyta</taxon>
        <taxon>Embryophyta</taxon>
        <taxon>Tracheophyta</taxon>
        <taxon>Spermatophyta</taxon>
        <taxon>Magnoliopsida</taxon>
        <taxon>eudicotyledons</taxon>
        <taxon>Gunneridae</taxon>
        <taxon>Pentapetalae</taxon>
        <taxon>asterids</taxon>
        <taxon>campanulids</taxon>
        <taxon>Aquifoliales</taxon>
        <taxon>Aquifoliaceae</taxon>
        <taxon>Ilex</taxon>
    </lineage>
</organism>